<evidence type="ECO:0000313" key="2">
    <source>
        <dbReference type="EMBL" id="KAG2571425.1"/>
    </source>
</evidence>
<feature type="compositionally biased region" description="Basic and acidic residues" evidence="1">
    <location>
        <begin position="184"/>
        <end position="218"/>
    </location>
</feature>
<feature type="compositionally biased region" description="Basic residues" evidence="1">
    <location>
        <begin position="27"/>
        <end position="38"/>
    </location>
</feature>
<protein>
    <submittedName>
        <fullName evidence="2">Uncharacterized protein</fullName>
    </submittedName>
</protein>
<organism evidence="2 3">
    <name type="scientific">Panicum virgatum</name>
    <name type="common">Blackwell switchgrass</name>
    <dbReference type="NCBI Taxonomy" id="38727"/>
    <lineage>
        <taxon>Eukaryota</taxon>
        <taxon>Viridiplantae</taxon>
        <taxon>Streptophyta</taxon>
        <taxon>Embryophyta</taxon>
        <taxon>Tracheophyta</taxon>
        <taxon>Spermatophyta</taxon>
        <taxon>Magnoliopsida</taxon>
        <taxon>Liliopsida</taxon>
        <taxon>Poales</taxon>
        <taxon>Poaceae</taxon>
        <taxon>PACMAD clade</taxon>
        <taxon>Panicoideae</taxon>
        <taxon>Panicodae</taxon>
        <taxon>Paniceae</taxon>
        <taxon>Panicinae</taxon>
        <taxon>Panicum</taxon>
        <taxon>Panicum sect. Hiantes</taxon>
    </lineage>
</organism>
<keyword evidence="3" id="KW-1185">Reference proteome</keyword>
<comment type="caution">
    <text evidence="2">The sequence shown here is derived from an EMBL/GenBank/DDBJ whole genome shotgun (WGS) entry which is preliminary data.</text>
</comment>
<evidence type="ECO:0000256" key="1">
    <source>
        <dbReference type="SAM" id="MobiDB-lite"/>
    </source>
</evidence>
<gene>
    <name evidence="2" type="ORF">PVAP13_7KG399902</name>
</gene>
<proteinExistence type="predicted"/>
<feature type="compositionally biased region" description="Low complexity" evidence="1">
    <location>
        <begin position="10"/>
        <end position="26"/>
    </location>
</feature>
<feature type="compositionally biased region" description="Low complexity" evidence="1">
    <location>
        <begin position="66"/>
        <end position="75"/>
    </location>
</feature>
<dbReference type="Proteomes" id="UP000823388">
    <property type="component" value="Chromosome 7K"/>
</dbReference>
<feature type="compositionally biased region" description="Basic and acidic residues" evidence="1">
    <location>
        <begin position="129"/>
        <end position="152"/>
    </location>
</feature>
<feature type="region of interest" description="Disordered" evidence="1">
    <location>
        <begin position="1"/>
        <end position="228"/>
    </location>
</feature>
<dbReference type="AlphaFoldDB" id="A0A8T0QDA4"/>
<sequence length="228" mass="24153">MLPRGEGLTRTHATTRRSASPCTAVRPPRHGPARAGGRRRGEMGKEGVGQDGREAAHHGPAPPRSANASACTAAAGVREPLLHRPGPMQIRPLPPWPELEAAGWAAGASCERGDAPAATEGPMAGPAQGDERGRERERTPEKEEAGARDSKGSSHLAGIRRRPRTSTCAVPLRGGAAHAPPPATERESGDWGGRERESRGGAETEERKRKKKGEEKREKKNKIIVGDG</sequence>
<reference evidence="2" key="1">
    <citation type="submission" date="2020-05" db="EMBL/GenBank/DDBJ databases">
        <title>WGS assembly of Panicum virgatum.</title>
        <authorList>
            <person name="Lovell J.T."/>
            <person name="Jenkins J."/>
            <person name="Shu S."/>
            <person name="Juenger T.E."/>
            <person name="Schmutz J."/>
        </authorList>
    </citation>
    <scope>NUCLEOTIDE SEQUENCE</scope>
    <source>
        <strain evidence="2">AP13</strain>
    </source>
</reference>
<accession>A0A8T0QDA4</accession>
<evidence type="ECO:0000313" key="3">
    <source>
        <dbReference type="Proteomes" id="UP000823388"/>
    </source>
</evidence>
<name>A0A8T0QDA4_PANVG</name>
<dbReference type="EMBL" id="CM029049">
    <property type="protein sequence ID" value="KAG2571425.1"/>
    <property type="molecule type" value="Genomic_DNA"/>
</dbReference>